<organism evidence="3 4">
    <name type="scientific">Heracleum sosnowskyi</name>
    <dbReference type="NCBI Taxonomy" id="360622"/>
    <lineage>
        <taxon>Eukaryota</taxon>
        <taxon>Viridiplantae</taxon>
        <taxon>Streptophyta</taxon>
        <taxon>Embryophyta</taxon>
        <taxon>Tracheophyta</taxon>
        <taxon>Spermatophyta</taxon>
        <taxon>Magnoliopsida</taxon>
        <taxon>eudicotyledons</taxon>
        <taxon>Gunneridae</taxon>
        <taxon>Pentapetalae</taxon>
        <taxon>asterids</taxon>
        <taxon>campanulids</taxon>
        <taxon>Apiales</taxon>
        <taxon>Apiaceae</taxon>
        <taxon>Apioideae</taxon>
        <taxon>apioid superclade</taxon>
        <taxon>Tordylieae</taxon>
        <taxon>Tordyliinae</taxon>
        <taxon>Heracleum</taxon>
    </lineage>
</organism>
<comment type="caution">
    <text evidence="3">The sequence shown here is derived from an EMBL/GenBank/DDBJ whole genome shotgun (WGS) entry which is preliminary data.</text>
</comment>
<keyword evidence="1" id="KW-0732">Signal</keyword>
<feature type="region of interest" description="Disordered" evidence="2">
    <location>
        <begin position="1"/>
        <end position="39"/>
    </location>
</feature>
<dbReference type="AlphaFoldDB" id="A0AAD8H3Z8"/>
<dbReference type="Proteomes" id="UP001237642">
    <property type="component" value="Unassembled WGS sequence"/>
</dbReference>
<dbReference type="EMBL" id="JAUIZM010000010">
    <property type="protein sequence ID" value="KAK1359294.1"/>
    <property type="molecule type" value="Genomic_DNA"/>
</dbReference>
<dbReference type="InterPro" id="IPR040361">
    <property type="entry name" value="TPD1"/>
</dbReference>
<reference evidence="3" key="1">
    <citation type="submission" date="2023-02" db="EMBL/GenBank/DDBJ databases">
        <title>Genome of toxic invasive species Heracleum sosnowskyi carries increased number of genes despite the absence of recent whole-genome duplications.</title>
        <authorList>
            <person name="Schelkunov M."/>
            <person name="Shtratnikova V."/>
            <person name="Makarenko M."/>
            <person name="Klepikova A."/>
            <person name="Omelchenko D."/>
            <person name="Novikova G."/>
            <person name="Obukhova E."/>
            <person name="Bogdanov V."/>
            <person name="Penin A."/>
            <person name="Logacheva M."/>
        </authorList>
    </citation>
    <scope>NUCLEOTIDE SEQUENCE</scope>
    <source>
        <strain evidence="3">Hsosn_3</strain>
        <tissue evidence="3">Leaf</tissue>
    </source>
</reference>
<name>A0AAD8H3Z8_9APIA</name>
<keyword evidence="4" id="KW-1185">Reference proteome</keyword>
<evidence type="ECO:0000313" key="4">
    <source>
        <dbReference type="Proteomes" id="UP001237642"/>
    </source>
</evidence>
<gene>
    <name evidence="3" type="ORF">POM88_043768</name>
</gene>
<sequence length="143" mass="16292">MEGNQGEVPNIEESDYSIKEGLHKDSDENNDISKPRVDANECDPIIRQKLTGKKIRNEPQWEVFIKAKCYCDYSNVKLACHGFKTVEPLDSIQVSSLTTIKMFALLSMIYIQTMAYQQHLLTLGVNPIISQQFLLILLVPEMT</sequence>
<evidence type="ECO:0000256" key="1">
    <source>
        <dbReference type="ARBA" id="ARBA00022729"/>
    </source>
</evidence>
<evidence type="ECO:0000256" key="2">
    <source>
        <dbReference type="SAM" id="MobiDB-lite"/>
    </source>
</evidence>
<dbReference type="Pfam" id="PF24068">
    <property type="entry name" value="TPD1_C"/>
    <property type="match status" value="1"/>
</dbReference>
<accession>A0AAD8H3Z8</accession>
<reference evidence="3" key="2">
    <citation type="submission" date="2023-05" db="EMBL/GenBank/DDBJ databases">
        <authorList>
            <person name="Schelkunov M.I."/>
        </authorList>
    </citation>
    <scope>NUCLEOTIDE SEQUENCE</scope>
    <source>
        <strain evidence="3">Hsosn_3</strain>
        <tissue evidence="3">Leaf</tissue>
    </source>
</reference>
<protein>
    <submittedName>
        <fullName evidence="3">Uncharacterized protein</fullName>
    </submittedName>
</protein>
<proteinExistence type="predicted"/>
<feature type="compositionally biased region" description="Basic and acidic residues" evidence="2">
    <location>
        <begin position="16"/>
        <end position="39"/>
    </location>
</feature>
<evidence type="ECO:0000313" key="3">
    <source>
        <dbReference type="EMBL" id="KAK1359294.1"/>
    </source>
</evidence>